<organism evidence="6 7">
    <name type="scientific">Hyphomicrobium sulfonivorans</name>
    <dbReference type="NCBI Taxonomy" id="121290"/>
    <lineage>
        <taxon>Bacteria</taxon>
        <taxon>Pseudomonadati</taxon>
        <taxon>Pseudomonadota</taxon>
        <taxon>Alphaproteobacteria</taxon>
        <taxon>Hyphomicrobiales</taxon>
        <taxon>Hyphomicrobiaceae</taxon>
        <taxon>Hyphomicrobium</taxon>
    </lineage>
</organism>
<dbReference type="PATRIC" id="fig|121290.4.peg.551"/>
<reference evidence="6 7" key="1">
    <citation type="submission" date="2015-10" db="EMBL/GenBank/DDBJ databases">
        <title>Transcriptomic analysis of a linuron degrading triple-species bacterial consortium.</title>
        <authorList>
            <person name="Albers P."/>
        </authorList>
    </citation>
    <scope>NUCLEOTIDE SEQUENCE [LARGE SCALE GENOMIC DNA]</scope>
    <source>
        <strain evidence="6 7">WDL6</strain>
    </source>
</reference>
<dbReference type="GO" id="GO:0005524">
    <property type="term" value="F:ATP binding"/>
    <property type="evidence" value="ECO:0007669"/>
    <property type="project" value="UniProtKB-KW"/>
</dbReference>
<proteinExistence type="inferred from homology"/>
<accession>A0A109BAH3</accession>
<evidence type="ECO:0000256" key="1">
    <source>
        <dbReference type="ARBA" id="ARBA00005417"/>
    </source>
</evidence>
<dbReference type="SMART" id="SM00382">
    <property type="entry name" value="AAA"/>
    <property type="match status" value="1"/>
</dbReference>
<evidence type="ECO:0000313" key="7">
    <source>
        <dbReference type="Proteomes" id="UP000059074"/>
    </source>
</evidence>
<evidence type="ECO:0000256" key="4">
    <source>
        <dbReference type="ARBA" id="ARBA00022840"/>
    </source>
</evidence>
<name>A0A109BAH3_HYPSL</name>
<keyword evidence="3" id="KW-0547">Nucleotide-binding</keyword>
<dbReference type="InterPro" id="IPR027417">
    <property type="entry name" value="P-loop_NTPase"/>
</dbReference>
<gene>
    <name evidence="6" type="ORF">APY04_2950</name>
</gene>
<dbReference type="PANTHER" id="PTHR42794:SF2">
    <property type="entry name" value="ABC TRANSPORTER ATP-BINDING PROTEIN"/>
    <property type="match status" value="1"/>
</dbReference>
<dbReference type="PROSITE" id="PS00211">
    <property type="entry name" value="ABC_TRANSPORTER_1"/>
    <property type="match status" value="1"/>
</dbReference>
<evidence type="ECO:0000256" key="3">
    <source>
        <dbReference type="ARBA" id="ARBA00022741"/>
    </source>
</evidence>
<evidence type="ECO:0000313" key="6">
    <source>
        <dbReference type="EMBL" id="KWT65201.1"/>
    </source>
</evidence>
<evidence type="ECO:0000259" key="5">
    <source>
        <dbReference type="PROSITE" id="PS50893"/>
    </source>
</evidence>
<keyword evidence="4" id="KW-0067">ATP-binding</keyword>
<dbReference type="Gene3D" id="3.40.50.300">
    <property type="entry name" value="P-loop containing nucleotide triphosphate hydrolases"/>
    <property type="match status" value="1"/>
</dbReference>
<sequence>MTSLNVENLHVSLGGREIVQGVSFAASGGEFIGLIGPNGSGKTTLLRALLGLIPSTGGISLNNVDLRTMAAKHRALNMSYVAQERDATWPLSVETVVSLGRTPHIAPMQQLKAVDRDAVETAMREADVADMRERPITELSGGERSRVLIARALAQASSVMLADEPTSALDPAHQIRVTEIFSGLAANGRLVLMTCHDLSLAARFCTRLLLLNNGRLEADGSARQVLTAENLQRVYGVQAFFGEDEDKLVVVPRSAIG</sequence>
<dbReference type="EMBL" id="LMTR01000082">
    <property type="protein sequence ID" value="KWT65201.1"/>
    <property type="molecule type" value="Genomic_DNA"/>
</dbReference>
<keyword evidence="7" id="KW-1185">Reference proteome</keyword>
<dbReference type="RefSeq" id="WP_068463817.1">
    <property type="nucleotide sequence ID" value="NZ_LMTR01000082.1"/>
</dbReference>
<protein>
    <submittedName>
        <fullName evidence="6">Vitamin B12 ABC transporter, ATPase component BtuD</fullName>
    </submittedName>
</protein>
<dbReference type="Proteomes" id="UP000059074">
    <property type="component" value="Unassembled WGS sequence"/>
</dbReference>
<comment type="similarity">
    <text evidence="1">Belongs to the ABC transporter superfamily.</text>
</comment>
<dbReference type="PROSITE" id="PS50893">
    <property type="entry name" value="ABC_TRANSPORTER_2"/>
    <property type="match status" value="1"/>
</dbReference>
<keyword evidence="2" id="KW-0813">Transport</keyword>
<comment type="caution">
    <text evidence="6">The sequence shown here is derived from an EMBL/GenBank/DDBJ whole genome shotgun (WGS) entry which is preliminary data.</text>
</comment>
<dbReference type="OrthoDB" id="9805601at2"/>
<evidence type="ECO:0000256" key="2">
    <source>
        <dbReference type="ARBA" id="ARBA00022448"/>
    </source>
</evidence>
<dbReference type="InterPro" id="IPR003593">
    <property type="entry name" value="AAA+_ATPase"/>
</dbReference>
<dbReference type="PANTHER" id="PTHR42794">
    <property type="entry name" value="HEMIN IMPORT ATP-BINDING PROTEIN HMUV"/>
    <property type="match status" value="1"/>
</dbReference>
<dbReference type="STRING" id="121290.APY04_2950"/>
<dbReference type="Pfam" id="PF00005">
    <property type="entry name" value="ABC_tran"/>
    <property type="match status" value="1"/>
</dbReference>
<feature type="domain" description="ABC transporter" evidence="5">
    <location>
        <begin position="4"/>
        <end position="238"/>
    </location>
</feature>
<dbReference type="FunFam" id="3.40.50.300:FF:000134">
    <property type="entry name" value="Iron-enterobactin ABC transporter ATP-binding protein"/>
    <property type="match status" value="1"/>
</dbReference>
<dbReference type="SUPFAM" id="SSF52540">
    <property type="entry name" value="P-loop containing nucleoside triphosphate hydrolases"/>
    <property type="match status" value="1"/>
</dbReference>
<dbReference type="GO" id="GO:0016887">
    <property type="term" value="F:ATP hydrolysis activity"/>
    <property type="evidence" value="ECO:0007669"/>
    <property type="project" value="InterPro"/>
</dbReference>
<dbReference type="InterPro" id="IPR003439">
    <property type="entry name" value="ABC_transporter-like_ATP-bd"/>
</dbReference>
<dbReference type="AlphaFoldDB" id="A0A109BAH3"/>
<dbReference type="InterPro" id="IPR017871">
    <property type="entry name" value="ABC_transporter-like_CS"/>
</dbReference>